<keyword evidence="5" id="KW-0479">Metal-binding</keyword>
<dbReference type="InterPro" id="IPR038390">
    <property type="entry name" value="Metal_Tscrpt_repr_sf"/>
</dbReference>
<evidence type="ECO:0000256" key="6">
    <source>
        <dbReference type="ARBA" id="ARBA00023008"/>
    </source>
</evidence>
<evidence type="ECO:0000256" key="3">
    <source>
        <dbReference type="ARBA" id="ARBA00022490"/>
    </source>
</evidence>
<comment type="caution">
    <text evidence="10">The sequence shown here is derived from an EMBL/GenBank/DDBJ whole genome shotgun (WGS) entry which is preliminary data.</text>
</comment>
<organism evidence="10 11">
    <name type="scientific">Hoyosella rhizosphaerae</name>
    <dbReference type="NCBI Taxonomy" id="1755582"/>
    <lineage>
        <taxon>Bacteria</taxon>
        <taxon>Bacillati</taxon>
        <taxon>Actinomycetota</taxon>
        <taxon>Actinomycetes</taxon>
        <taxon>Mycobacteriales</taxon>
        <taxon>Hoyosellaceae</taxon>
        <taxon>Hoyosella</taxon>
    </lineage>
</organism>
<evidence type="ECO:0000256" key="5">
    <source>
        <dbReference type="ARBA" id="ARBA00022723"/>
    </source>
</evidence>
<accession>A0A916U1N3</accession>
<dbReference type="GO" id="GO:0032993">
    <property type="term" value="C:protein-DNA complex"/>
    <property type="evidence" value="ECO:0007669"/>
    <property type="project" value="UniProtKB-ARBA"/>
</dbReference>
<evidence type="ECO:0008006" key="12">
    <source>
        <dbReference type="Google" id="ProtNLM"/>
    </source>
</evidence>
<dbReference type="PANTHER" id="PTHR33677:SF3">
    <property type="entry name" value="COPPER-SENSING TRANSCRIPTIONAL REPRESSOR RICR"/>
    <property type="match status" value="1"/>
</dbReference>
<dbReference type="GO" id="GO:0001217">
    <property type="term" value="F:DNA-binding transcription repressor activity"/>
    <property type="evidence" value="ECO:0007669"/>
    <property type="project" value="UniProtKB-ARBA"/>
</dbReference>
<keyword evidence="9" id="KW-0804">Transcription</keyword>
<evidence type="ECO:0000256" key="8">
    <source>
        <dbReference type="ARBA" id="ARBA00023125"/>
    </source>
</evidence>
<evidence type="ECO:0000256" key="1">
    <source>
        <dbReference type="ARBA" id="ARBA00004496"/>
    </source>
</evidence>
<keyword evidence="4" id="KW-0678">Repressor</keyword>
<keyword evidence="3" id="KW-0963">Cytoplasm</keyword>
<dbReference type="Pfam" id="PF02583">
    <property type="entry name" value="Trns_repr_metal"/>
    <property type="match status" value="1"/>
</dbReference>
<comment type="similarity">
    <text evidence="2">Belongs to the CsoR family.</text>
</comment>
<comment type="subcellular location">
    <subcellularLocation>
        <location evidence="1">Cytoplasm</location>
    </subcellularLocation>
</comment>
<name>A0A916U1N3_9ACTN</name>
<dbReference type="GO" id="GO:0005737">
    <property type="term" value="C:cytoplasm"/>
    <property type="evidence" value="ECO:0007669"/>
    <property type="project" value="UniProtKB-SubCell"/>
</dbReference>
<evidence type="ECO:0000256" key="7">
    <source>
        <dbReference type="ARBA" id="ARBA00023015"/>
    </source>
</evidence>
<dbReference type="RefSeq" id="WP_188670681.1">
    <property type="nucleotide sequence ID" value="NZ_BMJH01000001.1"/>
</dbReference>
<dbReference type="GO" id="GO:0000976">
    <property type="term" value="F:transcription cis-regulatory region binding"/>
    <property type="evidence" value="ECO:0007669"/>
    <property type="project" value="UniProtKB-ARBA"/>
</dbReference>
<evidence type="ECO:0000256" key="2">
    <source>
        <dbReference type="ARBA" id="ARBA00005428"/>
    </source>
</evidence>
<dbReference type="AlphaFoldDB" id="A0A916U1N3"/>
<dbReference type="CDD" id="cd10148">
    <property type="entry name" value="CsoR-like_DUF156"/>
    <property type="match status" value="1"/>
</dbReference>
<keyword evidence="11" id="KW-1185">Reference proteome</keyword>
<dbReference type="InterPro" id="IPR003735">
    <property type="entry name" value="Metal_Tscrpt_repr"/>
</dbReference>
<keyword evidence="6" id="KW-0186">Copper</keyword>
<keyword evidence="8" id="KW-0238">DNA-binding</keyword>
<gene>
    <name evidence="10" type="ORF">GCM10011410_06950</name>
</gene>
<protein>
    <recommendedName>
        <fullName evidence="12">Transcriptional regulator</fullName>
    </recommendedName>
</protein>
<dbReference type="GO" id="GO:0046872">
    <property type="term" value="F:metal ion binding"/>
    <property type="evidence" value="ECO:0007669"/>
    <property type="project" value="UniProtKB-KW"/>
</dbReference>
<evidence type="ECO:0000313" key="11">
    <source>
        <dbReference type="Proteomes" id="UP000641514"/>
    </source>
</evidence>
<evidence type="ECO:0000256" key="9">
    <source>
        <dbReference type="ARBA" id="ARBA00023163"/>
    </source>
</evidence>
<reference evidence="10" key="1">
    <citation type="journal article" date="2014" name="Int. J. Syst. Evol. Microbiol.">
        <title>Complete genome sequence of Corynebacterium casei LMG S-19264T (=DSM 44701T), isolated from a smear-ripened cheese.</title>
        <authorList>
            <consortium name="US DOE Joint Genome Institute (JGI-PGF)"/>
            <person name="Walter F."/>
            <person name="Albersmeier A."/>
            <person name="Kalinowski J."/>
            <person name="Ruckert C."/>
        </authorList>
    </citation>
    <scope>NUCLEOTIDE SEQUENCE</scope>
    <source>
        <strain evidence="10">CGMCC 1.15478</strain>
    </source>
</reference>
<evidence type="ECO:0000313" key="10">
    <source>
        <dbReference type="EMBL" id="GGC57021.1"/>
    </source>
</evidence>
<dbReference type="Gene3D" id="1.20.58.1000">
    <property type="entry name" value="Metal-sensitive repressor, helix protomer"/>
    <property type="match status" value="1"/>
</dbReference>
<proteinExistence type="inferred from homology"/>
<sequence length="102" mass="11321">MSDTTCHAEHHGYISNKEDLLKRLRRIEGQARGIQRMVEDEKYCIDILTQVSAMTSALRSVALGLLDDHMNHCVVNAVAVGGNEADMKLKEVSDAIARLVRS</sequence>
<evidence type="ECO:0000256" key="4">
    <source>
        <dbReference type="ARBA" id="ARBA00022491"/>
    </source>
</evidence>
<reference evidence="10" key="2">
    <citation type="submission" date="2020-09" db="EMBL/GenBank/DDBJ databases">
        <authorList>
            <person name="Sun Q."/>
            <person name="Zhou Y."/>
        </authorList>
    </citation>
    <scope>NUCLEOTIDE SEQUENCE</scope>
    <source>
        <strain evidence="10">CGMCC 1.15478</strain>
    </source>
</reference>
<keyword evidence="7" id="KW-0805">Transcription regulation</keyword>
<dbReference type="Proteomes" id="UP000641514">
    <property type="component" value="Unassembled WGS sequence"/>
</dbReference>
<dbReference type="FunFam" id="1.20.58.1000:FF:000003">
    <property type="entry name" value="CopY family transcriptional regulator"/>
    <property type="match status" value="1"/>
</dbReference>
<dbReference type="EMBL" id="BMJH01000001">
    <property type="protein sequence ID" value="GGC57021.1"/>
    <property type="molecule type" value="Genomic_DNA"/>
</dbReference>
<dbReference type="PANTHER" id="PTHR33677">
    <property type="entry name" value="TRANSCRIPTIONAL REPRESSOR FRMR-RELATED"/>
    <property type="match status" value="1"/>
</dbReference>